<evidence type="ECO:0000256" key="1">
    <source>
        <dbReference type="SAM" id="MobiDB-lite"/>
    </source>
</evidence>
<feature type="compositionally biased region" description="Gly residues" evidence="1">
    <location>
        <begin position="279"/>
        <end position="292"/>
    </location>
</feature>
<feature type="region of interest" description="Disordered" evidence="1">
    <location>
        <begin position="18"/>
        <end position="70"/>
    </location>
</feature>
<feature type="region of interest" description="Disordered" evidence="1">
    <location>
        <begin position="272"/>
        <end position="293"/>
    </location>
</feature>
<feature type="non-terminal residue" evidence="2">
    <location>
        <position position="311"/>
    </location>
</feature>
<gene>
    <name evidence="2" type="ORF">AVDCRST_MAG73-2132</name>
</gene>
<feature type="non-terminal residue" evidence="2">
    <location>
        <position position="1"/>
    </location>
</feature>
<feature type="region of interest" description="Disordered" evidence="1">
    <location>
        <begin position="197"/>
        <end position="237"/>
    </location>
</feature>
<sequence length="311" mass="32844">GQGRSDDCRPARRRYRAEVAARVGDPGARRPAGHPDRDVRDLPLAVLLDVDDRAQNESGTGELPGHPLSPRLPVVQLQGRDRSLPVLALPVQHDDHHRADRGRLGDLQPDHRLRVLAHRVAGSGQDFLPDAGDGLRPLPGADRGLVRHLRPPAASGPRRLVAGLGEGVDQHVPAPGGAVLLRQRVLDLPDAAVLHADLAGGHRRGPDRRRQRPPDPVPDHPAPGGAGGAGGFPLRRPPRLERFSRAAALPAAGVQVHPGRRPDLLPVRLPVRHPVQPADGGGGAGDRAGGGAVPAVPALLRRRGDAGEHQV</sequence>
<dbReference type="AlphaFoldDB" id="A0A6J4UB64"/>
<feature type="compositionally biased region" description="Basic residues" evidence="1">
    <location>
        <begin position="201"/>
        <end position="211"/>
    </location>
</feature>
<evidence type="ECO:0000313" key="2">
    <source>
        <dbReference type="EMBL" id="CAA9543003.1"/>
    </source>
</evidence>
<dbReference type="EMBL" id="CADCWE010000133">
    <property type="protein sequence ID" value="CAA9543003.1"/>
    <property type="molecule type" value="Genomic_DNA"/>
</dbReference>
<reference evidence="2" key="1">
    <citation type="submission" date="2020-02" db="EMBL/GenBank/DDBJ databases">
        <authorList>
            <person name="Meier V. D."/>
        </authorList>
    </citation>
    <scope>NUCLEOTIDE SEQUENCE</scope>
    <source>
        <strain evidence="2">AVDCRST_MAG73</strain>
    </source>
</reference>
<protein>
    <submittedName>
        <fullName evidence="2">Uncharacterized protein</fullName>
    </submittedName>
</protein>
<proteinExistence type="predicted"/>
<accession>A0A6J4UB64</accession>
<organism evidence="2">
    <name type="scientific">uncultured Thermomicrobiales bacterium</name>
    <dbReference type="NCBI Taxonomy" id="1645740"/>
    <lineage>
        <taxon>Bacteria</taxon>
        <taxon>Pseudomonadati</taxon>
        <taxon>Thermomicrobiota</taxon>
        <taxon>Thermomicrobia</taxon>
        <taxon>Thermomicrobiales</taxon>
        <taxon>environmental samples</taxon>
    </lineage>
</organism>
<name>A0A6J4UB64_9BACT</name>